<evidence type="ECO:0000256" key="1">
    <source>
        <dbReference type="SAM" id="MobiDB-lite"/>
    </source>
</evidence>
<organism evidence="2 3">
    <name type="scientific">Arabidopsis thaliana</name>
    <name type="common">Mouse-ear cress</name>
    <dbReference type="NCBI Taxonomy" id="3702"/>
    <lineage>
        <taxon>Eukaryota</taxon>
        <taxon>Viridiplantae</taxon>
        <taxon>Streptophyta</taxon>
        <taxon>Embryophyta</taxon>
        <taxon>Tracheophyta</taxon>
        <taxon>Spermatophyta</taxon>
        <taxon>Magnoliopsida</taxon>
        <taxon>eudicotyledons</taxon>
        <taxon>Gunneridae</taxon>
        <taxon>Pentapetalae</taxon>
        <taxon>rosids</taxon>
        <taxon>malvids</taxon>
        <taxon>Brassicales</taxon>
        <taxon>Brassicaceae</taxon>
        <taxon>Camelineae</taxon>
        <taxon>Arabidopsis</taxon>
    </lineage>
</organism>
<evidence type="ECO:0000313" key="2">
    <source>
        <dbReference type="EMBL" id="CAD5313456.1"/>
    </source>
</evidence>
<reference evidence="2 3" key="1">
    <citation type="submission" date="2020-09" db="EMBL/GenBank/DDBJ databases">
        <authorList>
            <person name="Ashkenazy H."/>
        </authorList>
    </citation>
    <scope>NUCLEOTIDE SEQUENCE [LARGE SCALE GENOMIC DNA]</scope>
    <source>
        <strain evidence="3">cv. Cdm-0</strain>
    </source>
</reference>
<proteinExistence type="predicted"/>
<dbReference type="Proteomes" id="UP000516314">
    <property type="component" value="Chromosome 1"/>
</dbReference>
<accession>A0A7G2DYP5</accession>
<evidence type="ECO:0000313" key="3">
    <source>
        <dbReference type="Proteomes" id="UP000516314"/>
    </source>
</evidence>
<dbReference type="AlphaFoldDB" id="A0A7G2DYP5"/>
<feature type="compositionally biased region" description="Polar residues" evidence="1">
    <location>
        <begin position="29"/>
        <end position="43"/>
    </location>
</feature>
<name>A0A7G2DYP5_ARATH</name>
<protein>
    <submittedName>
        <fullName evidence="2">(thale cress) hypothetical protein</fullName>
    </submittedName>
</protein>
<sequence length="57" mass="6205">MMAAAIPATTPEKDFNSLQSYVCMSQFRPNTKNSVQGQATQENPKSDEGDIKTIGNL</sequence>
<gene>
    <name evidence="2" type="ORF">AT9943_LOCUS1956</name>
</gene>
<feature type="region of interest" description="Disordered" evidence="1">
    <location>
        <begin position="29"/>
        <end position="57"/>
    </location>
</feature>
<dbReference type="EMBL" id="LR881466">
    <property type="protein sequence ID" value="CAD5313456.1"/>
    <property type="molecule type" value="Genomic_DNA"/>
</dbReference>